<evidence type="ECO:0000256" key="6">
    <source>
        <dbReference type="SAM" id="MobiDB-lite"/>
    </source>
</evidence>
<accession>A0A6P4A9W5</accession>
<feature type="region of interest" description="Disordered" evidence="6">
    <location>
        <begin position="601"/>
        <end position="623"/>
    </location>
</feature>
<dbReference type="Pfam" id="PF12819">
    <property type="entry name" value="Malectin_like"/>
    <property type="match status" value="1"/>
</dbReference>
<dbReference type="Pfam" id="PF13855">
    <property type="entry name" value="LRR_8"/>
    <property type="match status" value="1"/>
</dbReference>
<dbReference type="KEGG" id="zju:107425237"/>
<dbReference type="InterPro" id="IPR001611">
    <property type="entry name" value="Leu-rich_rpt"/>
</dbReference>
<comment type="subcellular location">
    <subcellularLocation>
        <location evidence="1">Membrane</location>
        <topology evidence="1">Single-pass membrane protein</topology>
    </subcellularLocation>
</comment>
<evidence type="ECO:0000256" key="7">
    <source>
        <dbReference type="SAM" id="Phobius"/>
    </source>
</evidence>
<feature type="chain" id="PRO_5046332076" evidence="8">
    <location>
        <begin position="21"/>
        <end position="623"/>
    </location>
</feature>
<dbReference type="GeneID" id="107425237"/>
<evidence type="ECO:0000256" key="4">
    <source>
        <dbReference type="ARBA" id="ARBA00022989"/>
    </source>
</evidence>
<feature type="domain" description="Malectin-like" evidence="9">
    <location>
        <begin position="30"/>
        <end position="364"/>
    </location>
</feature>
<proteinExistence type="predicted"/>
<gene>
    <name evidence="11" type="primary">LOC107425237</name>
</gene>
<feature type="transmembrane region" description="Helical" evidence="7">
    <location>
        <begin position="549"/>
        <end position="570"/>
    </location>
</feature>
<dbReference type="GO" id="GO:0016020">
    <property type="term" value="C:membrane"/>
    <property type="evidence" value="ECO:0007669"/>
    <property type="project" value="UniProtKB-SubCell"/>
</dbReference>
<dbReference type="RefSeq" id="XP_015890681.2">
    <property type="nucleotide sequence ID" value="XM_016035195.4"/>
</dbReference>
<feature type="signal peptide" evidence="8">
    <location>
        <begin position="1"/>
        <end position="20"/>
    </location>
</feature>
<keyword evidence="3 8" id="KW-0732">Signal</keyword>
<evidence type="ECO:0000256" key="1">
    <source>
        <dbReference type="ARBA" id="ARBA00004167"/>
    </source>
</evidence>
<keyword evidence="5 7" id="KW-0472">Membrane</keyword>
<dbReference type="Proteomes" id="UP001652623">
    <property type="component" value="Chromosome 1"/>
</dbReference>
<evidence type="ECO:0000313" key="10">
    <source>
        <dbReference type="Proteomes" id="UP001652623"/>
    </source>
</evidence>
<dbReference type="Gene3D" id="2.60.120.430">
    <property type="entry name" value="Galactose-binding lectin"/>
    <property type="match status" value="1"/>
</dbReference>
<keyword evidence="4 7" id="KW-1133">Transmembrane helix</keyword>
<dbReference type="InterPro" id="IPR024788">
    <property type="entry name" value="Malectin-like_Carb-bd_dom"/>
</dbReference>
<dbReference type="SUPFAM" id="SSF52058">
    <property type="entry name" value="L domain-like"/>
    <property type="match status" value="1"/>
</dbReference>
<evidence type="ECO:0000313" key="11">
    <source>
        <dbReference type="RefSeq" id="XP_015890681.2"/>
    </source>
</evidence>
<dbReference type="AlphaFoldDB" id="A0A6P4A9W5"/>
<evidence type="ECO:0000256" key="8">
    <source>
        <dbReference type="SAM" id="SignalP"/>
    </source>
</evidence>
<dbReference type="PANTHER" id="PTHR45631:SF181">
    <property type="entry name" value="RECEPTOR-LIKE PROTEIN 4"/>
    <property type="match status" value="1"/>
</dbReference>
<keyword evidence="2 7" id="KW-0812">Transmembrane</keyword>
<feature type="compositionally biased region" description="Polar residues" evidence="6">
    <location>
        <begin position="601"/>
        <end position="610"/>
    </location>
</feature>
<dbReference type="PANTHER" id="PTHR45631">
    <property type="entry name" value="OS07G0107800 PROTEIN-RELATED"/>
    <property type="match status" value="1"/>
</dbReference>
<reference evidence="10" key="1">
    <citation type="submission" date="2025-05" db="UniProtKB">
        <authorList>
            <consortium name="RefSeq"/>
        </authorList>
    </citation>
    <scope>NUCLEOTIDE SEQUENCE [LARGE SCALE GENOMIC DNA]</scope>
</reference>
<organism evidence="10 11">
    <name type="scientific">Ziziphus jujuba</name>
    <name type="common">Chinese jujube</name>
    <name type="synonym">Ziziphus sativa</name>
    <dbReference type="NCBI Taxonomy" id="326968"/>
    <lineage>
        <taxon>Eukaryota</taxon>
        <taxon>Viridiplantae</taxon>
        <taxon>Streptophyta</taxon>
        <taxon>Embryophyta</taxon>
        <taxon>Tracheophyta</taxon>
        <taxon>Spermatophyta</taxon>
        <taxon>Magnoliopsida</taxon>
        <taxon>eudicotyledons</taxon>
        <taxon>Gunneridae</taxon>
        <taxon>Pentapetalae</taxon>
        <taxon>rosids</taxon>
        <taxon>fabids</taxon>
        <taxon>Rosales</taxon>
        <taxon>Rhamnaceae</taxon>
        <taxon>Paliureae</taxon>
        <taxon>Ziziphus</taxon>
    </lineage>
</organism>
<evidence type="ECO:0000256" key="2">
    <source>
        <dbReference type="ARBA" id="ARBA00022692"/>
    </source>
</evidence>
<evidence type="ECO:0000256" key="5">
    <source>
        <dbReference type="ARBA" id="ARBA00023136"/>
    </source>
</evidence>
<keyword evidence="10" id="KW-1185">Reference proteome</keyword>
<dbReference type="InterPro" id="IPR032675">
    <property type="entry name" value="LRR_dom_sf"/>
</dbReference>
<evidence type="ECO:0000259" key="9">
    <source>
        <dbReference type="Pfam" id="PF12819"/>
    </source>
</evidence>
<name>A0A6P4A9W5_ZIZJJ</name>
<evidence type="ECO:0000256" key="3">
    <source>
        <dbReference type="ARBA" id="ARBA00022729"/>
    </source>
</evidence>
<dbReference type="Gene3D" id="3.80.10.10">
    <property type="entry name" value="Ribonuclease Inhibitor"/>
    <property type="match status" value="1"/>
</dbReference>
<reference evidence="11" key="2">
    <citation type="submission" date="2025-08" db="UniProtKB">
        <authorList>
            <consortium name="RefSeq"/>
        </authorList>
    </citation>
    <scope>IDENTIFICATION</scope>
    <source>
        <tissue evidence="11">Seedling</tissue>
    </source>
</reference>
<protein>
    <submittedName>
        <fullName evidence="11">Receptor-like protein 4</fullName>
    </submittedName>
</protein>
<sequence>MPRFLLLWLLVLCLTISSFSSRPEPFALRISCGARENVHTPPTNTLWFKDFAYSGGIPANATAPSYVTPPLKTLRYFPLSVGSDNCYNIERVPKGHYAVRIFFGLVAQPKIDNEPLFDVSVEGTLINSLKSGWSSQDDQAFAEALVFLTDKTVSLCFHSTGHGDPSILSIEILQVDNKVYNVGQQLDGGVILRTVKRLNCGTGKPKFDADYNGDRWGGDRFWKPISTFSQSSDRVISVESKIKHASEPPNFYPEGLYQTAIVGTDSQPELAYTIEVDPNRNYSVWLHFAEIDPSISAFGQRVFDILINGDIAFENVDIAKISGGLYVAVVLNTTVTINGRTLTVVLQPKKGAHGIISAIEVFEVVIPESKTLAEEVRALQTLKKALGLPLRLGWNGDPCVPQQHPWSGADCQFDRTSSKWVIDGLGLDNQGLKGFLASDISRLRHLQSINLSGNTIHGAIPSSLGTITSLEVLDLSYNSFNGSIPDSLGQLKSLQTLNLNGNFLVGKVPVALGGRLLHRASFNFTDNAGLCGIPGLPSCGHHLTAGQKVGIVLGALTLLLLIVLCSICWWKRRQNILRAQQIAAREAPYAKARTHLSRDIQMSRNQNHPNARTAAENGPILLS</sequence>